<name>A0A0K2TY79_LEPSM</name>
<accession>A0A0K2TY79</accession>
<reference evidence="1" key="1">
    <citation type="submission" date="2014-05" db="EMBL/GenBank/DDBJ databases">
        <authorList>
            <person name="Chronopoulou M."/>
        </authorList>
    </citation>
    <scope>NUCLEOTIDE SEQUENCE</scope>
    <source>
        <tissue evidence="1">Whole organism</tissue>
    </source>
</reference>
<proteinExistence type="predicted"/>
<dbReference type="AlphaFoldDB" id="A0A0K2TY79"/>
<evidence type="ECO:0000313" key="1">
    <source>
        <dbReference type="EMBL" id="CDW30326.1"/>
    </source>
</evidence>
<protein>
    <submittedName>
        <fullName evidence="1">Uncharacterized protein</fullName>
    </submittedName>
</protein>
<sequence length="30" mass="3476">MIIIINNIILKSYPPIKNMNGFMAPIFKLK</sequence>
<organism evidence="1">
    <name type="scientific">Lepeophtheirus salmonis</name>
    <name type="common">Salmon louse</name>
    <name type="synonym">Caligus salmonis</name>
    <dbReference type="NCBI Taxonomy" id="72036"/>
    <lineage>
        <taxon>Eukaryota</taxon>
        <taxon>Metazoa</taxon>
        <taxon>Ecdysozoa</taxon>
        <taxon>Arthropoda</taxon>
        <taxon>Crustacea</taxon>
        <taxon>Multicrustacea</taxon>
        <taxon>Hexanauplia</taxon>
        <taxon>Copepoda</taxon>
        <taxon>Siphonostomatoida</taxon>
        <taxon>Caligidae</taxon>
        <taxon>Lepeophtheirus</taxon>
    </lineage>
</organism>
<dbReference type="EMBL" id="HACA01012965">
    <property type="protein sequence ID" value="CDW30326.1"/>
    <property type="molecule type" value="Transcribed_RNA"/>
</dbReference>